<dbReference type="PROSITE" id="PS51257">
    <property type="entry name" value="PROKAR_LIPOPROTEIN"/>
    <property type="match status" value="1"/>
</dbReference>
<evidence type="ECO:0000256" key="4">
    <source>
        <dbReference type="ARBA" id="ARBA00022729"/>
    </source>
</evidence>
<evidence type="ECO:0000256" key="3">
    <source>
        <dbReference type="ARBA" id="ARBA00022544"/>
    </source>
</evidence>
<dbReference type="PANTHER" id="PTHR35789:SF1">
    <property type="entry name" value="SPORE GERMINATION PROTEIN B3"/>
    <property type="match status" value="1"/>
</dbReference>
<keyword evidence="11" id="KW-1185">Reference proteome</keyword>
<evidence type="ECO:0000256" key="7">
    <source>
        <dbReference type="ARBA" id="ARBA00023288"/>
    </source>
</evidence>
<comment type="caution">
    <text evidence="10">The sequence shown here is derived from an EMBL/GenBank/DDBJ whole genome shotgun (WGS) entry which is preliminary data.</text>
</comment>
<dbReference type="InterPro" id="IPR057336">
    <property type="entry name" value="GerAC_N"/>
</dbReference>
<keyword evidence="7" id="KW-0449">Lipoprotein</keyword>
<dbReference type="InterPro" id="IPR008844">
    <property type="entry name" value="Spore_GerAC-like"/>
</dbReference>
<dbReference type="RefSeq" id="WP_069035074.1">
    <property type="nucleotide sequence ID" value="NZ_MDKC01000035.1"/>
</dbReference>
<dbReference type="Pfam" id="PF25198">
    <property type="entry name" value="Spore_GerAC_N"/>
    <property type="match status" value="1"/>
</dbReference>
<protein>
    <recommendedName>
        <fullName evidence="12">Spore germination protein</fullName>
    </recommendedName>
</protein>
<dbReference type="PANTHER" id="PTHR35789">
    <property type="entry name" value="SPORE GERMINATION PROTEIN B3"/>
    <property type="match status" value="1"/>
</dbReference>
<keyword evidence="3" id="KW-0309">Germination</keyword>
<keyword evidence="5" id="KW-0472">Membrane</keyword>
<evidence type="ECO:0000313" key="10">
    <source>
        <dbReference type="EMBL" id="ODG90183.1"/>
    </source>
</evidence>
<keyword evidence="4" id="KW-0732">Signal</keyword>
<keyword evidence="6" id="KW-0564">Palmitate</keyword>
<evidence type="ECO:0000256" key="1">
    <source>
        <dbReference type="ARBA" id="ARBA00004635"/>
    </source>
</evidence>
<dbReference type="Pfam" id="PF05504">
    <property type="entry name" value="Spore_GerAC"/>
    <property type="match status" value="1"/>
</dbReference>
<evidence type="ECO:0000259" key="8">
    <source>
        <dbReference type="Pfam" id="PF05504"/>
    </source>
</evidence>
<evidence type="ECO:0000259" key="9">
    <source>
        <dbReference type="Pfam" id="PF25198"/>
    </source>
</evidence>
<dbReference type="Proteomes" id="UP000094580">
    <property type="component" value="Unassembled WGS sequence"/>
</dbReference>
<gene>
    <name evidence="10" type="ORF">BED47_12665</name>
</gene>
<dbReference type="NCBIfam" id="TIGR02887">
    <property type="entry name" value="spore_ger_x_C"/>
    <property type="match status" value="1"/>
</dbReference>
<name>A0ABX2ZSY7_9BACI</name>
<feature type="domain" description="Spore germination protein N-terminal" evidence="9">
    <location>
        <begin position="24"/>
        <end position="189"/>
    </location>
</feature>
<dbReference type="InterPro" id="IPR038501">
    <property type="entry name" value="Spore_GerAC_C_sf"/>
</dbReference>
<evidence type="ECO:0000313" key="11">
    <source>
        <dbReference type="Proteomes" id="UP000094580"/>
    </source>
</evidence>
<sequence>MKYFQVCLLSIFLIIGVSGCRGKINIEDVTLSMILGIDVNDENKVEVFMASPVFSGETQAKTEHFNVQTLSIKESRNYFDTRASGVTGGGKIQAILIGSRVLEHKNWFSIMDMFFRDPKFRLNADLIFVDGPLADVFDLKPKDKPELPIYIPQLIQTADFRNVAFRTTIRQFHRMYFEKGITPFAPELAIQGEHLVVNGTTLLTNNNLYNRTLSMNETQLLKILKDHLEGQLVIALNLKKFKKDVDDVFTDEETSFYIKDVKRKIDKKYSNGHYSFNVNLTLPIMFTESPIGLTNSSEAILKKAIEKKLQKELNNLIQSFQKDKVDPVGFGILAHSFQYADWKKNENHWLDTYQKSNIKVKVKIIVIDKGITM</sequence>
<dbReference type="EMBL" id="MDKC01000035">
    <property type="protein sequence ID" value="ODG90183.1"/>
    <property type="molecule type" value="Genomic_DNA"/>
</dbReference>
<reference evidence="10 11" key="1">
    <citation type="submission" date="2016-07" db="EMBL/GenBank/DDBJ databases">
        <authorList>
            <person name="Townsley L."/>
            <person name="Shank E.A."/>
        </authorList>
    </citation>
    <scope>NUCLEOTIDE SEQUENCE [LARGE SCALE GENOMIC DNA]</scope>
    <source>
        <strain evidence="10 11">CH01</strain>
    </source>
</reference>
<evidence type="ECO:0000256" key="6">
    <source>
        <dbReference type="ARBA" id="ARBA00023139"/>
    </source>
</evidence>
<evidence type="ECO:0008006" key="12">
    <source>
        <dbReference type="Google" id="ProtNLM"/>
    </source>
</evidence>
<evidence type="ECO:0000256" key="5">
    <source>
        <dbReference type="ARBA" id="ARBA00023136"/>
    </source>
</evidence>
<evidence type="ECO:0000256" key="2">
    <source>
        <dbReference type="ARBA" id="ARBA00007886"/>
    </source>
</evidence>
<accession>A0ABX2ZSY7</accession>
<organism evidence="10 11">
    <name type="scientific">Gottfriedia luciferensis</name>
    <dbReference type="NCBI Taxonomy" id="178774"/>
    <lineage>
        <taxon>Bacteria</taxon>
        <taxon>Bacillati</taxon>
        <taxon>Bacillota</taxon>
        <taxon>Bacilli</taxon>
        <taxon>Bacillales</taxon>
        <taxon>Bacillaceae</taxon>
        <taxon>Gottfriedia</taxon>
    </lineage>
</organism>
<feature type="domain" description="Spore germination GerAC-like C-terminal" evidence="8">
    <location>
        <begin position="198"/>
        <end position="369"/>
    </location>
</feature>
<dbReference type="InterPro" id="IPR046953">
    <property type="entry name" value="Spore_GerAC-like_C"/>
</dbReference>
<proteinExistence type="inferred from homology"/>
<comment type="similarity">
    <text evidence="2">Belongs to the GerABKC lipoprotein family.</text>
</comment>
<comment type="subcellular location">
    <subcellularLocation>
        <location evidence="1">Membrane</location>
        <topology evidence="1">Lipid-anchor</topology>
    </subcellularLocation>
</comment>
<dbReference type="Gene3D" id="3.30.300.210">
    <property type="entry name" value="Nutrient germinant receptor protein C, domain 3"/>
    <property type="match status" value="1"/>
</dbReference>